<dbReference type="NCBIfam" id="TIGR04183">
    <property type="entry name" value="Por_Secre_tail"/>
    <property type="match status" value="1"/>
</dbReference>
<organism evidence="2 3">
    <name type="scientific">candidate division WOR-3 bacterium</name>
    <dbReference type="NCBI Taxonomy" id="2052148"/>
    <lineage>
        <taxon>Bacteria</taxon>
        <taxon>Bacteria division WOR-3</taxon>
    </lineage>
</organism>
<dbReference type="Pfam" id="PF13860">
    <property type="entry name" value="FlgD_ig"/>
    <property type="match status" value="1"/>
</dbReference>
<protein>
    <submittedName>
        <fullName evidence="2">T9SS type A sorting domain-containing protein</fullName>
    </submittedName>
</protein>
<dbReference type="PROSITE" id="PS50853">
    <property type="entry name" value="FN3"/>
    <property type="match status" value="1"/>
</dbReference>
<proteinExistence type="predicted"/>
<reference evidence="2" key="1">
    <citation type="journal article" date="2020" name="mSystems">
        <title>Genome- and Community-Level Interaction Insights into Carbon Utilization and Element Cycling Functions of Hydrothermarchaeota in Hydrothermal Sediment.</title>
        <authorList>
            <person name="Zhou Z."/>
            <person name="Liu Y."/>
            <person name="Xu W."/>
            <person name="Pan J."/>
            <person name="Luo Z.H."/>
            <person name="Li M."/>
        </authorList>
    </citation>
    <scope>NUCLEOTIDE SEQUENCE</scope>
    <source>
        <strain evidence="2">HyVt-388</strain>
    </source>
</reference>
<dbReference type="InterPro" id="IPR026444">
    <property type="entry name" value="Secre_tail"/>
</dbReference>
<evidence type="ECO:0000313" key="3">
    <source>
        <dbReference type="Proteomes" id="UP000885826"/>
    </source>
</evidence>
<dbReference type="InterPro" id="IPR013783">
    <property type="entry name" value="Ig-like_fold"/>
</dbReference>
<accession>A0A9C9JZA3</accession>
<dbReference type="InterPro" id="IPR025965">
    <property type="entry name" value="FlgD/Vpr_Ig-like"/>
</dbReference>
<dbReference type="InterPro" id="IPR003961">
    <property type="entry name" value="FN3_dom"/>
</dbReference>
<sequence length="713" mass="80101">MKKMIMLLFPLLLAAQSYVLKRDVLSAGGRKSTSTNYVLQGTISQTAVGRVEDTDYEGVIGFWHPPEGTPPSAPYIYVAKSSHDAVLTWNKITTDTLGNPETMYYYVVYRSTSPSFIPGPSDSVGATIQPDTTFTDTGVLDSTSSYYYLVKAVDVAGNRSKKSNMGYVFHKAFVENPSATDKNWTSIPWHSEYSTVSDLTTDLSPSGDPLTKITNLRDDQLYESYTWTTVPFPHWSGTDFAITSGRGYEMVTAKDTSLILVGSNNPDGSITLNENPSATDKNWVSIPYNAVYNTVSDITDEYSPSGDPLTKITNLRDDQLYESYTWTTVPFPHWSGTDFAITSGRGYEMVTINDTSWNPTEYTNSSKEAYILSKREYPDVEVCLGTSAESDRAPLWRVDVSNTDLLSLEGTRRINYDDAEKYRPLSTEASFEHNYREVGISHVVHAYFELEGCSDIVFTAYRLNNPNDVLTDCLIGCGVERWKSFGALWFDTGNFKQPWKDGEEVILIVEAVKDGQAYFSVSEFKLNSLVDIQELGEIVLTPFPQPALLESSNKITWQRTDENAVIGYSLYQGNERLNNRILVENDYPTGSELTLKPVIKGGYETVYDSRKVQTISGKHYTPLCYSFSVYPSLFSKNTEITYVIPHQTEISIKIYDITGREVKTLFSGKSDSGYYQLNWNGIDDVGRIVAAGVYFIRFSAEKYRSCRKIVFVR</sequence>
<gene>
    <name evidence="2" type="ORF">ENI34_00960</name>
</gene>
<dbReference type="Gene3D" id="2.60.40.4070">
    <property type="match status" value="1"/>
</dbReference>
<comment type="caution">
    <text evidence="2">The sequence shown here is derived from an EMBL/GenBank/DDBJ whole genome shotgun (WGS) entry which is preliminary data.</text>
</comment>
<feature type="domain" description="Fibronectin type-III" evidence="1">
    <location>
        <begin position="70"/>
        <end position="177"/>
    </location>
</feature>
<dbReference type="AlphaFoldDB" id="A0A9C9JZA3"/>
<dbReference type="Proteomes" id="UP000885826">
    <property type="component" value="Unassembled WGS sequence"/>
</dbReference>
<dbReference type="Gene3D" id="2.60.40.10">
    <property type="entry name" value="Immunoglobulins"/>
    <property type="match status" value="1"/>
</dbReference>
<evidence type="ECO:0000259" key="1">
    <source>
        <dbReference type="PROSITE" id="PS50853"/>
    </source>
</evidence>
<dbReference type="EMBL" id="DRIG01000014">
    <property type="protein sequence ID" value="HEC77696.1"/>
    <property type="molecule type" value="Genomic_DNA"/>
</dbReference>
<name>A0A9C9JZA3_UNCW3</name>
<evidence type="ECO:0000313" key="2">
    <source>
        <dbReference type="EMBL" id="HEC77696.1"/>
    </source>
</evidence>